<name>A0A5A5TWZ2_LEUCI</name>
<evidence type="ECO:0000313" key="15">
    <source>
        <dbReference type="Proteomes" id="UP000323274"/>
    </source>
</evidence>
<evidence type="ECO:0000256" key="10">
    <source>
        <dbReference type="ARBA" id="ARBA00024973"/>
    </source>
</evidence>
<feature type="transmembrane region" description="Helical" evidence="11">
    <location>
        <begin position="234"/>
        <end position="256"/>
    </location>
</feature>
<evidence type="ECO:0000256" key="11">
    <source>
        <dbReference type="SAM" id="Phobius"/>
    </source>
</evidence>
<evidence type="ECO:0000256" key="1">
    <source>
        <dbReference type="ARBA" id="ARBA00004651"/>
    </source>
</evidence>
<evidence type="ECO:0000256" key="8">
    <source>
        <dbReference type="ARBA" id="ARBA00022989"/>
    </source>
</evidence>
<reference evidence="14 15" key="1">
    <citation type="submission" date="2019-04" db="EMBL/GenBank/DDBJ databases">
        <title>A pseudo-fructophilic Leuconostoc citreum strain F192-5 isolated from peel of satsuma mandarin: the first report for isolation and characterization of strain-dependent fructophilic-like characteristics.</title>
        <authorList>
            <person name="Maeno S."/>
            <person name="Tanizawa Y."/>
            <person name="Kajikawa A."/>
            <person name="Kanesaki Y."/>
            <person name="Kubota E."/>
            <person name="Arita M."/>
            <person name="Leon D."/>
            <person name="Endo A."/>
        </authorList>
    </citation>
    <scope>NUCLEOTIDE SEQUENCE [LARGE SCALE GENOMIC DNA]</scope>
    <source>
        <strain evidence="14 15">F192-5</strain>
    </source>
</reference>
<evidence type="ECO:0000256" key="5">
    <source>
        <dbReference type="ARBA" id="ARBA00022448"/>
    </source>
</evidence>
<sequence length="353" mass="38494">MFLAINEMLKEKVRYTLVIAVITLISFLIFILSALALGLSNENTAAVNSWHTQSVALNKDADGNLSQSLMTQSMVTNLKKQSPAETVGIAPAIIKYKQNHRDAATYIGLDKSKAIYQTLKIVSGHQPTNQDEVLVSDKLKNKGLSLGDNITIGMLPKKLVVVGFVKQATYNMAPIVYGSLSNWSGVKGVSSHYAASGVISQKNIAIEDKENVSVLTRQQLFNKMPGYTAQNSTFLFMISFLIIISIVVVAIFLYILTIQKMPNLAVLRMQGIPSRYLIVNTLSETTIIMTIAVSLGLVLCAISSWLLPVAVPMYFDLYLIISVAFGLIITGIIAALIPIRLIMKIEPKQGIGG</sequence>
<evidence type="ECO:0000259" key="12">
    <source>
        <dbReference type="Pfam" id="PF02687"/>
    </source>
</evidence>
<dbReference type="PANTHER" id="PTHR43738:SF1">
    <property type="entry name" value="HEMIN TRANSPORT SYSTEM PERMEASE PROTEIN HRTB-RELATED"/>
    <property type="match status" value="1"/>
</dbReference>
<evidence type="ECO:0000259" key="13">
    <source>
        <dbReference type="Pfam" id="PF12704"/>
    </source>
</evidence>
<dbReference type="EMBL" id="BJJW01000002">
    <property type="protein sequence ID" value="GDZ82921.1"/>
    <property type="molecule type" value="Genomic_DNA"/>
</dbReference>
<dbReference type="Pfam" id="PF12704">
    <property type="entry name" value="MacB_PCD"/>
    <property type="match status" value="1"/>
</dbReference>
<dbReference type="InterPro" id="IPR051125">
    <property type="entry name" value="ABC-4/HrtB_transporter"/>
</dbReference>
<comment type="function">
    <text evidence="10">Part of the ABC transporter complex hrt involved in hemin import. Responsible for the translocation of the substrate across the membrane.</text>
</comment>
<keyword evidence="7 11" id="KW-0812">Transmembrane</keyword>
<keyword evidence="9 11" id="KW-0472">Membrane</keyword>
<proteinExistence type="inferred from homology"/>
<evidence type="ECO:0000256" key="3">
    <source>
        <dbReference type="ARBA" id="ARBA00011131"/>
    </source>
</evidence>
<evidence type="ECO:0000313" key="14">
    <source>
        <dbReference type="EMBL" id="GDZ82921.1"/>
    </source>
</evidence>
<dbReference type="Proteomes" id="UP000323274">
    <property type="component" value="Unassembled WGS sequence"/>
</dbReference>
<dbReference type="RefSeq" id="WP_149333556.1">
    <property type="nucleotide sequence ID" value="NZ_BJJW01000002.1"/>
</dbReference>
<keyword evidence="8 11" id="KW-1133">Transmembrane helix</keyword>
<feature type="domain" description="MacB-like periplasmic core" evidence="13">
    <location>
        <begin position="19"/>
        <end position="183"/>
    </location>
</feature>
<dbReference type="Pfam" id="PF02687">
    <property type="entry name" value="FtsX"/>
    <property type="match status" value="1"/>
</dbReference>
<protein>
    <recommendedName>
        <fullName evidence="4">Putative hemin transport system permease protein HrtB</fullName>
    </recommendedName>
</protein>
<keyword evidence="5" id="KW-0813">Transport</keyword>
<feature type="transmembrane region" description="Helical" evidence="11">
    <location>
        <begin position="15"/>
        <end position="39"/>
    </location>
</feature>
<evidence type="ECO:0000256" key="9">
    <source>
        <dbReference type="ARBA" id="ARBA00023136"/>
    </source>
</evidence>
<dbReference type="InterPro" id="IPR025857">
    <property type="entry name" value="MacB_PCD"/>
</dbReference>
<evidence type="ECO:0000256" key="6">
    <source>
        <dbReference type="ARBA" id="ARBA00022475"/>
    </source>
</evidence>
<comment type="similarity">
    <text evidence="2">Belongs to the ABC-4 integral membrane protein family. HrtB subfamily.</text>
</comment>
<keyword evidence="6" id="KW-1003">Cell membrane</keyword>
<dbReference type="InterPro" id="IPR003838">
    <property type="entry name" value="ABC3_permease_C"/>
</dbReference>
<gene>
    <name evidence="14" type="ORF">LCIT_01630</name>
</gene>
<feature type="transmembrane region" description="Helical" evidence="11">
    <location>
        <begin position="277"/>
        <end position="305"/>
    </location>
</feature>
<comment type="subunit">
    <text evidence="3">The complex is composed of two ATP-binding proteins (HrtA), two transmembrane proteins (HrtB) and a solute-binding protein.</text>
</comment>
<dbReference type="GO" id="GO:0005886">
    <property type="term" value="C:plasma membrane"/>
    <property type="evidence" value="ECO:0007669"/>
    <property type="project" value="UniProtKB-SubCell"/>
</dbReference>
<dbReference type="AlphaFoldDB" id="A0A5A5TWZ2"/>
<organism evidence="14 15">
    <name type="scientific">Leuconostoc citreum</name>
    <dbReference type="NCBI Taxonomy" id="33964"/>
    <lineage>
        <taxon>Bacteria</taxon>
        <taxon>Bacillati</taxon>
        <taxon>Bacillota</taxon>
        <taxon>Bacilli</taxon>
        <taxon>Lactobacillales</taxon>
        <taxon>Lactobacillaceae</taxon>
        <taxon>Leuconostoc</taxon>
    </lineage>
</organism>
<feature type="transmembrane region" description="Helical" evidence="11">
    <location>
        <begin position="317"/>
        <end position="339"/>
    </location>
</feature>
<accession>A0A5A5TWZ2</accession>
<evidence type="ECO:0000256" key="2">
    <source>
        <dbReference type="ARBA" id="ARBA00008697"/>
    </source>
</evidence>
<comment type="subcellular location">
    <subcellularLocation>
        <location evidence="1">Cell membrane</location>
        <topology evidence="1">Multi-pass membrane protein</topology>
    </subcellularLocation>
</comment>
<evidence type="ECO:0000256" key="4">
    <source>
        <dbReference type="ARBA" id="ARBA00016962"/>
    </source>
</evidence>
<dbReference type="PANTHER" id="PTHR43738">
    <property type="entry name" value="ABC TRANSPORTER, MEMBRANE PROTEIN"/>
    <property type="match status" value="1"/>
</dbReference>
<feature type="domain" description="ABC3 transporter permease C-terminal" evidence="12">
    <location>
        <begin position="236"/>
        <end position="347"/>
    </location>
</feature>
<comment type="caution">
    <text evidence="14">The sequence shown here is derived from an EMBL/GenBank/DDBJ whole genome shotgun (WGS) entry which is preliminary data.</text>
</comment>
<evidence type="ECO:0000256" key="7">
    <source>
        <dbReference type="ARBA" id="ARBA00022692"/>
    </source>
</evidence>